<dbReference type="OrthoDB" id="9979395at2"/>
<dbReference type="RefSeq" id="WP_068524478.1">
    <property type="nucleotide sequence ID" value="NZ_CBDRGN010000008.1"/>
</dbReference>
<feature type="transmembrane region" description="Helical" evidence="1">
    <location>
        <begin position="51"/>
        <end position="71"/>
    </location>
</feature>
<feature type="transmembrane region" description="Helical" evidence="1">
    <location>
        <begin position="129"/>
        <end position="149"/>
    </location>
</feature>
<evidence type="ECO:0000256" key="1">
    <source>
        <dbReference type="SAM" id="Phobius"/>
    </source>
</evidence>
<dbReference type="AlphaFoldDB" id="A0A1H4PGE7"/>
<dbReference type="STRING" id="57704.SAMN04489793_1438"/>
<name>A0A1H4PGE7_TSUTY</name>
<feature type="transmembrane region" description="Helical" evidence="1">
    <location>
        <begin position="83"/>
        <end position="103"/>
    </location>
</feature>
<sequence length="151" mass="16023">MTELDTWLAVLHVVGGSVWVGCWAAICVVAADVVRAPTSDAVRRLLRLMRVLGPAVIGPSTVAVLVAGVALVLRQPWVDMSDLWIVLGLVAYAIVTALGILGLGRTAKRATAALDRDDLAGAASEARRWYRLALVVTTILILATVDMVLKV</sequence>
<keyword evidence="1" id="KW-0812">Transmembrane</keyword>
<reference evidence="3" key="1">
    <citation type="submission" date="2016-10" db="EMBL/GenBank/DDBJ databases">
        <authorList>
            <person name="Varghese N."/>
            <person name="Submissions S."/>
        </authorList>
    </citation>
    <scope>NUCLEOTIDE SEQUENCE [LARGE SCALE GENOMIC DNA]</scope>
    <source>
        <strain evidence="3">DSM 44234</strain>
    </source>
</reference>
<dbReference type="EMBL" id="FNSA01000003">
    <property type="protein sequence ID" value="SEC06479.1"/>
    <property type="molecule type" value="Genomic_DNA"/>
</dbReference>
<evidence type="ECO:0000313" key="2">
    <source>
        <dbReference type="EMBL" id="SEC06479.1"/>
    </source>
</evidence>
<dbReference type="KEGG" id="tsm:ASU32_06060"/>
<keyword evidence="3" id="KW-1185">Reference proteome</keyword>
<gene>
    <name evidence="2" type="ORF">SAMN04489793_1438</name>
</gene>
<keyword evidence="1" id="KW-0472">Membrane</keyword>
<accession>A0A1H4PGE7</accession>
<keyword evidence="1" id="KW-1133">Transmembrane helix</keyword>
<dbReference type="GeneID" id="300999697"/>
<proteinExistence type="predicted"/>
<feature type="transmembrane region" description="Helical" evidence="1">
    <location>
        <begin position="6"/>
        <end position="31"/>
    </location>
</feature>
<evidence type="ECO:0000313" key="3">
    <source>
        <dbReference type="Proteomes" id="UP000182241"/>
    </source>
</evidence>
<organism evidence="2 3">
    <name type="scientific">Tsukamurella tyrosinosolvens</name>
    <dbReference type="NCBI Taxonomy" id="57704"/>
    <lineage>
        <taxon>Bacteria</taxon>
        <taxon>Bacillati</taxon>
        <taxon>Actinomycetota</taxon>
        <taxon>Actinomycetes</taxon>
        <taxon>Mycobacteriales</taxon>
        <taxon>Tsukamurellaceae</taxon>
        <taxon>Tsukamurella</taxon>
    </lineage>
</organism>
<dbReference type="Proteomes" id="UP000182241">
    <property type="component" value="Unassembled WGS sequence"/>
</dbReference>
<protein>
    <submittedName>
        <fullName evidence="2">Predicted integral membrane protein</fullName>
    </submittedName>
</protein>